<evidence type="ECO:0000256" key="6">
    <source>
        <dbReference type="ARBA" id="ARBA00023212"/>
    </source>
</evidence>
<protein>
    <recommendedName>
        <fullName evidence="4">Cilia- and flagella-associated protein 300</fullName>
    </recommendedName>
</protein>
<comment type="function">
    <text evidence="1">Cilium- and flagellum-specific protein that plays a role in axonemal structure organization and motility. May play a role in outer and inner dynein arm assembly.</text>
</comment>
<accession>A0A7M5WK35</accession>
<evidence type="ECO:0000256" key="4">
    <source>
        <dbReference type="ARBA" id="ARBA00022174"/>
    </source>
</evidence>
<reference evidence="8" key="1">
    <citation type="submission" date="2021-01" db="UniProtKB">
        <authorList>
            <consortium name="EnsemblMetazoa"/>
        </authorList>
    </citation>
    <scope>IDENTIFICATION</scope>
</reference>
<dbReference type="AlphaFoldDB" id="A0A7M5WK35"/>
<keyword evidence="7" id="KW-0966">Cell projection</keyword>
<keyword evidence="5" id="KW-0963">Cytoplasm</keyword>
<keyword evidence="9" id="KW-1185">Reference proteome</keyword>
<name>A0A7M5WK35_9CNID</name>
<dbReference type="PANTHER" id="PTHR31078:SF1">
    <property type="entry name" value="CILIA- AND FLAGELLA-ASSOCIATED PROTEIN 300"/>
    <property type="match status" value="1"/>
</dbReference>
<evidence type="ECO:0000256" key="5">
    <source>
        <dbReference type="ARBA" id="ARBA00022490"/>
    </source>
</evidence>
<evidence type="ECO:0000256" key="2">
    <source>
        <dbReference type="ARBA" id="ARBA00004430"/>
    </source>
</evidence>
<dbReference type="OrthoDB" id="10259249at2759"/>
<proteinExistence type="inferred from homology"/>
<organism evidence="8 9">
    <name type="scientific">Clytia hemisphaerica</name>
    <dbReference type="NCBI Taxonomy" id="252671"/>
    <lineage>
        <taxon>Eukaryota</taxon>
        <taxon>Metazoa</taxon>
        <taxon>Cnidaria</taxon>
        <taxon>Hydrozoa</taxon>
        <taxon>Hydroidolina</taxon>
        <taxon>Leptothecata</taxon>
        <taxon>Obeliida</taxon>
        <taxon>Clytiidae</taxon>
        <taxon>Clytia</taxon>
    </lineage>
</organism>
<dbReference type="Pfam" id="PF14926">
    <property type="entry name" value="CFAP300"/>
    <property type="match status" value="1"/>
</dbReference>
<sequence length="278" mass="32500">IYILYSYLGKPKTANLDKCVIIIKIMFSFTAQPHKELPSFSVKSQRENFEKWGMVQMNVQNFSYNNYFDLESKEDFVKAFFDDAVTKIAFKTFLKGSQCSLGHMQPVKYVKVKHLLSTVTNMGFFDRLFKNSVVRSCGTIKKCFDEMIDDVLISDELRKMMLTDESDYASLFTDEEKEEFIYAIFRHIVLGGYCNQYEDDVQPYIDATKYVYKDLMRVVKDPKTKNLSILSTVLKVEMFDENGGMIFPGNQSHAQNFCYFIINPEKCTILIWHHIRDL</sequence>
<dbReference type="GO" id="GO:0005930">
    <property type="term" value="C:axoneme"/>
    <property type="evidence" value="ECO:0007669"/>
    <property type="project" value="UniProtKB-SubCell"/>
</dbReference>
<dbReference type="Proteomes" id="UP000594262">
    <property type="component" value="Unplaced"/>
</dbReference>
<evidence type="ECO:0000313" key="9">
    <source>
        <dbReference type="Proteomes" id="UP000594262"/>
    </source>
</evidence>
<dbReference type="EnsemblMetazoa" id="CLYHEMT006448.1">
    <property type="protein sequence ID" value="CLYHEMP006448.1"/>
    <property type="gene ID" value="CLYHEMG006448"/>
</dbReference>
<dbReference type="InterPro" id="IPR029416">
    <property type="entry name" value="CFAP300"/>
</dbReference>
<keyword evidence="6" id="KW-0206">Cytoskeleton</keyword>
<evidence type="ECO:0000256" key="1">
    <source>
        <dbReference type="ARBA" id="ARBA00002404"/>
    </source>
</evidence>
<evidence type="ECO:0000313" key="8">
    <source>
        <dbReference type="EnsemblMetazoa" id="CLYHEMP006448.1"/>
    </source>
</evidence>
<comment type="similarity">
    <text evidence="3">Belongs to the CFAP300 family.</text>
</comment>
<dbReference type="PANTHER" id="PTHR31078">
    <property type="entry name" value="CILIA- AND FLAGELLA-ASSOCIATED PROTEIN 300"/>
    <property type="match status" value="1"/>
</dbReference>
<evidence type="ECO:0000256" key="3">
    <source>
        <dbReference type="ARBA" id="ARBA00009205"/>
    </source>
</evidence>
<evidence type="ECO:0000256" key="7">
    <source>
        <dbReference type="ARBA" id="ARBA00023273"/>
    </source>
</evidence>
<comment type="subcellular location">
    <subcellularLocation>
        <location evidence="2">Cytoplasm</location>
        <location evidence="2">Cytoskeleton</location>
        <location evidence="2">Cilium axoneme</location>
    </subcellularLocation>
</comment>